<keyword evidence="1" id="KW-1133">Transmembrane helix</keyword>
<dbReference type="Proteomes" id="UP000887564">
    <property type="component" value="Unplaced"/>
</dbReference>
<keyword evidence="1" id="KW-0472">Membrane</keyword>
<protein>
    <submittedName>
        <fullName evidence="3">Ovule protein</fullName>
    </submittedName>
</protein>
<accession>A0A914R4S4</accession>
<evidence type="ECO:0000256" key="1">
    <source>
        <dbReference type="SAM" id="Phobius"/>
    </source>
</evidence>
<proteinExistence type="predicted"/>
<dbReference type="WBParaSite" id="PEQ_0000145101-mRNA-1">
    <property type="protein sequence ID" value="PEQ_0000145101-mRNA-1"/>
    <property type="gene ID" value="PEQ_0000145101"/>
</dbReference>
<feature type="transmembrane region" description="Helical" evidence="1">
    <location>
        <begin position="37"/>
        <end position="56"/>
    </location>
</feature>
<organism evidence="2 3">
    <name type="scientific">Parascaris equorum</name>
    <name type="common">Equine roundworm</name>
    <dbReference type="NCBI Taxonomy" id="6256"/>
    <lineage>
        <taxon>Eukaryota</taxon>
        <taxon>Metazoa</taxon>
        <taxon>Ecdysozoa</taxon>
        <taxon>Nematoda</taxon>
        <taxon>Chromadorea</taxon>
        <taxon>Rhabditida</taxon>
        <taxon>Spirurina</taxon>
        <taxon>Ascaridomorpha</taxon>
        <taxon>Ascaridoidea</taxon>
        <taxon>Ascarididae</taxon>
        <taxon>Parascaris</taxon>
    </lineage>
</organism>
<evidence type="ECO:0000313" key="3">
    <source>
        <dbReference type="WBParaSite" id="PEQ_0000145101-mRNA-1"/>
    </source>
</evidence>
<keyword evidence="1" id="KW-0812">Transmembrane</keyword>
<name>A0A914R4S4_PAREQ</name>
<keyword evidence="2" id="KW-1185">Reference proteome</keyword>
<dbReference type="AlphaFoldDB" id="A0A914R4S4"/>
<reference evidence="3" key="1">
    <citation type="submission" date="2022-11" db="UniProtKB">
        <authorList>
            <consortium name="WormBaseParasite"/>
        </authorList>
    </citation>
    <scope>IDENTIFICATION</scope>
</reference>
<sequence length="60" mass="7142">MMIQRIHSITEFLLAWLSLCTPTDIVCKRTTCTSSYFYLLVILPCYIITVFFRLLFRFVV</sequence>
<evidence type="ECO:0000313" key="2">
    <source>
        <dbReference type="Proteomes" id="UP000887564"/>
    </source>
</evidence>